<dbReference type="Pfam" id="PF19054">
    <property type="entry name" value="DUF5753"/>
    <property type="match status" value="1"/>
</dbReference>
<dbReference type="RefSeq" id="WP_307782313.1">
    <property type="nucleotide sequence ID" value="NZ_JAFBCM010000001.1"/>
</dbReference>
<dbReference type="EMBL" id="JBHRZH010000041">
    <property type="protein sequence ID" value="MFC3765549.1"/>
    <property type="molecule type" value="Genomic_DNA"/>
</dbReference>
<feature type="domain" description="HTH cro/C1-type" evidence="2">
    <location>
        <begin position="38"/>
        <end position="92"/>
    </location>
</feature>
<evidence type="ECO:0000256" key="1">
    <source>
        <dbReference type="SAM" id="MobiDB-lite"/>
    </source>
</evidence>
<dbReference type="InterPro" id="IPR010982">
    <property type="entry name" value="Lambda_DNA-bd_dom_sf"/>
</dbReference>
<organism evidence="3 4">
    <name type="scientific">Tenggerimyces flavus</name>
    <dbReference type="NCBI Taxonomy" id="1708749"/>
    <lineage>
        <taxon>Bacteria</taxon>
        <taxon>Bacillati</taxon>
        <taxon>Actinomycetota</taxon>
        <taxon>Actinomycetes</taxon>
        <taxon>Propionibacteriales</taxon>
        <taxon>Nocardioidaceae</taxon>
        <taxon>Tenggerimyces</taxon>
    </lineage>
</organism>
<name>A0ABV7YNF5_9ACTN</name>
<dbReference type="SMART" id="SM00530">
    <property type="entry name" value="HTH_XRE"/>
    <property type="match status" value="1"/>
</dbReference>
<evidence type="ECO:0000313" key="4">
    <source>
        <dbReference type="Proteomes" id="UP001595699"/>
    </source>
</evidence>
<evidence type="ECO:0000259" key="2">
    <source>
        <dbReference type="PROSITE" id="PS50943"/>
    </source>
</evidence>
<keyword evidence="4" id="KW-1185">Reference proteome</keyword>
<dbReference type="Proteomes" id="UP001595699">
    <property type="component" value="Unassembled WGS sequence"/>
</dbReference>
<dbReference type="CDD" id="cd00093">
    <property type="entry name" value="HTH_XRE"/>
    <property type="match status" value="1"/>
</dbReference>
<reference evidence="4" key="1">
    <citation type="journal article" date="2019" name="Int. J. Syst. Evol. Microbiol.">
        <title>The Global Catalogue of Microorganisms (GCM) 10K type strain sequencing project: providing services to taxonomists for standard genome sequencing and annotation.</title>
        <authorList>
            <consortium name="The Broad Institute Genomics Platform"/>
            <consortium name="The Broad Institute Genome Sequencing Center for Infectious Disease"/>
            <person name="Wu L."/>
            <person name="Ma J."/>
        </authorList>
    </citation>
    <scope>NUCLEOTIDE SEQUENCE [LARGE SCALE GENOMIC DNA]</scope>
    <source>
        <strain evidence="4">CGMCC 4.7241</strain>
    </source>
</reference>
<feature type="compositionally biased region" description="Polar residues" evidence="1">
    <location>
        <begin position="1"/>
        <end position="15"/>
    </location>
</feature>
<proteinExistence type="predicted"/>
<dbReference type="SUPFAM" id="SSF47413">
    <property type="entry name" value="lambda repressor-like DNA-binding domains"/>
    <property type="match status" value="1"/>
</dbReference>
<sequence>MTARSRQQFPTSTSWRAKDSLLDNDSTTSKRRRLSSALRAMRADAGISTVALAERLGWSQSKVSKIENGRTRPSTEDVTAWCHAFKVKPAAARQLVDLAAQAYVEARGWRTSRQARYRKLNERASRVAMYMSQVVPGLFQTAEYTRRVFALYGIPERDQAAAVAARVDRQSVLYDDSKQFDAIITEAALRWQPGPRRVLLAQLDRILSVMTLDNVRVGVVPHGTEALTLPTNAFTLREFPDAEPLVTIETHTGEIAITDPDGIVTYTEVWARHEREAVHGNQAVAFIRTLMTELTNGGPVDHAREHRAS</sequence>
<dbReference type="InterPro" id="IPR043917">
    <property type="entry name" value="DUF5753"/>
</dbReference>
<gene>
    <name evidence="3" type="ORF">ACFOUW_32275</name>
</gene>
<evidence type="ECO:0000313" key="3">
    <source>
        <dbReference type="EMBL" id="MFC3765549.1"/>
    </source>
</evidence>
<feature type="region of interest" description="Disordered" evidence="1">
    <location>
        <begin position="1"/>
        <end position="28"/>
    </location>
</feature>
<dbReference type="Gene3D" id="1.10.260.40">
    <property type="entry name" value="lambda repressor-like DNA-binding domains"/>
    <property type="match status" value="1"/>
</dbReference>
<comment type="caution">
    <text evidence="3">The sequence shown here is derived from an EMBL/GenBank/DDBJ whole genome shotgun (WGS) entry which is preliminary data.</text>
</comment>
<dbReference type="InterPro" id="IPR001387">
    <property type="entry name" value="Cro/C1-type_HTH"/>
</dbReference>
<protein>
    <submittedName>
        <fullName evidence="3">Helix-turn-helix transcriptional regulator</fullName>
    </submittedName>
</protein>
<dbReference type="PROSITE" id="PS50943">
    <property type="entry name" value="HTH_CROC1"/>
    <property type="match status" value="1"/>
</dbReference>
<dbReference type="Pfam" id="PF13560">
    <property type="entry name" value="HTH_31"/>
    <property type="match status" value="1"/>
</dbReference>
<accession>A0ABV7YNF5</accession>